<name>A0A516SCW4_9NEIS</name>
<dbReference type="InterPro" id="IPR006497">
    <property type="entry name" value="Phage_lambda_VrpO_N"/>
</dbReference>
<dbReference type="GO" id="GO:0006260">
    <property type="term" value="P:DNA replication"/>
    <property type="evidence" value="ECO:0007669"/>
    <property type="project" value="InterPro"/>
</dbReference>
<organism evidence="2 3">
    <name type="scientific">Chitinimonas arctica</name>
    <dbReference type="NCBI Taxonomy" id="2594795"/>
    <lineage>
        <taxon>Bacteria</taxon>
        <taxon>Pseudomonadati</taxon>
        <taxon>Pseudomonadota</taxon>
        <taxon>Betaproteobacteria</taxon>
        <taxon>Neisseriales</taxon>
        <taxon>Chitinibacteraceae</taxon>
        <taxon>Chitinimonas</taxon>
    </lineage>
</organism>
<sequence>MSAVLRLVHSAEPTARPEAPRMQDGFIRIPNGLFDALLSADIPARHLKVALAVIRKTYGFGKQSDDVTITQLAEVAGIHRPDASKAFQALLAANIVSASKGRHGSVVSINAPEMWDFTPYQNATVSATNVADCYGQTSQNATHNRQLQKTVITSSLRSEVVDVPEKRVSKAKPPVVPCQQVLDAYNAELGDSLPRAQMLNDKRQKAIGARWKQMLGTTNPAGKLRFDDTASGIEWFAKLFRKVRMNPHWMGENEDATWTASFDWIMGPENFMKVLEYRQAGRGNA</sequence>
<keyword evidence="3" id="KW-1185">Reference proteome</keyword>
<dbReference type="RefSeq" id="WP_143856903.1">
    <property type="nucleotide sequence ID" value="NZ_CP041730.1"/>
</dbReference>
<evidence type="ECO:0000313" key="3">
    <source>
        <dbReference type="Proteomes" id="UP000317550"/>
    </source>
</evidence>
<feature type="domain" description="Bacteriophage lambda Replication protein O N-terminal" evidence="1">
    <location>
        <begin position="22"/>
        <end position="108"/>
    </location>
</feature>
<dbReference type="InterPro" id="IPR036388">
    <property type="entry name" value="WH-like_DNA-bd_sf"/>
</dbReference>
<dbReference type="Proteomes" id="UP000317550">
    <property type="component" value="Chromosome"/>
</dbReference>
<dbReference type="Pfam" id="PF04492">
    <property type="entry name" value="Phage_rep_O"/>
    <property type="match status" value="1"/>
</dbReference>
<dbReference type="KEGG" id="cari:FNU76_06230"/>
<dbReference type="AlphaFoldDB" id="A0A516SCW4"/>
<evidence type="ECO:0000313" key="2">
    <source>
        <dbReference type="EMBL" id="QDQ25980.1"/>
    </source>
</evidence>
<reference evidence="3" key="1">
    <citation type="submission" date="2019-07" db="EMBL/GenBank/DDBJ databases">
        <title>Chitinimonas sp. nov., isolated from Ny-Alesund, arctica soil.</title>
        <authorList>
            <person name="Xu Q."/>
            <person name="Peng F."/>
        </authorList>
    </citation>
    <scope>NUCLEOTIDE SEQUENCE [LARGE SCALE GENOMIC DNA]</scope>
    <source>
        <strain evidence="3">R3-44</strain>
    </source>
</reference>
<dbReference type="Gene3D" id="1.10.10.10">
    <property type="entry name" value="Winged helix-like DNA-binding domain superfamily/Winged helix DNA-binding domain"/>
    <property type="match status" value="1"/>
</dbReference>
<evidence type="ECO:0000259" key="1">
    <source>
        <dbReference type="Pfam" id="PF04492"/>
    </source>
</evidence>
<protein>
    <submittedName>
        <fullName evidence="2">Replication protein</fullName>
    </submittedName>
</protein>
<dbReference type="NCBIfam" id="TIGR01610">
    <property type="entry name" value="phage_O_Nterm"/>
    <property type="match status" value="1"/>
</dbReference>
<gene>
    <name evidence="2" type="ORF">FNU76_06230</name>
</gene>
<proteinExistence type="predicted"/>
<dbReference type="OrthoDB" id="5526813at2"/>
<dbReference type="EMBL" id="CP041730">
    <property type="protein sequence ID" value="QDQ25980.1"/>
    <property type="molecule type" value="Genomic_DNA"/>
</dbReference>
<accession>A0A516SCW4</accession>